<evidence type="ECO:0008006" key="4">
    <source>
        <dbReference type="Google" id="ProtNLM"/>
    </source>
</evidence>
<feature type="region of interest" description="Disordered" evidence="1">
    <location>
        <begin position="114"/>
        <end position="166"/>
    </location>
</feature>
<sequence>MTNEHMKAELAGIIGEAKQQLRVIAEIQRDRAELTGTASVRKNRVTVSVNADGTVIETRFGAGIEDLSYSEIARAVTEAAQQASKNLAQRQRELMAPLQERRARLPKLTDLIEGMPDMRLPTPPEPSLAPPDSPERTAAYGEDELRFADAETYPVEPEGRVTDSSW</sequence>
<organism evidence="2 3">
    <name type="scientific">Nocardia cerradoensis</name>
    <dbReference type="NCBI Taxonomy" id="85688"/>
    <lineage>
        <taxon>Bacteria</taxon>
        <taxon>Bacillati</taxon>
        <taxon>Actinomycetota</taxon>
        <taxon>Actinomycetes</taxon>
        <taxon>Mycobacteriales</taxon>
        <taxon>Nocardiaceae</taxon>
        <taxon>Nocardia</taxon>
    </lineage>
</organism>
<reference evidence="2 3" key="1">
    <citation type="submission" date="2017-07" db="EMBL/GenBank/DDBJ databases">
        <title>First draft Genome Sequence of Nocardia cerradoensis isolated from human infection.</title>
        <authorList>
            <person name="Carrasco G."/>
        </authorList>
    </citation>
    <scope>NUCLEOTIDE SEQUENCE [LARGE SCALE GENOMIC DNA]</scope>
    <source>
        <strain evidence="2 3">CNM20130759</strain>
    </source>
</reference>
<protein>
    <recommendedName>
        <fullName evidence="4">Nucleoid-associated protein YbaB</fullName>
    </recommendedName>
</protein>
<dbReference type="EMBL" id="NGAF01000004">
    <property type="protein sequence ID" value="OXR45481.1"/>
    <property type="molecule type" value="Genomic_DNA"/>
</dbReference>
<dbReference type="AlphaFoldDB" id="A0A231H9H4"/>
<proteinExistence type="predicted"/>
<name>A0A231H9H4_9NOCA</name>
<gene>
    <name evidence="2" type="ORF">B7C42_02606</name>
</gene>
<dbReference type="Pfam" id="PF02575">
    <property type="entry name" value="YbaB_DNA_bd"/>
    <property type="match status" value="1"/>
</dbReference>
<keyword evidence="3" id="KW-1185">Reference proteome</keyword>
<dbReference type="GO" id="GO:0003677">
    <property type="term" value="F:DNA binding"/>
    <property type="evidence" value="ECO:0007669"/>
    <property type="project" value="InterPro"/>
</dbReference>
<feature type="compositionally biased region" description="Pro residues" evidence="1">
    <location>
        <begin position="121"/>
        <end position="132"/>
    </location>
</feature>
<accession>A0A231H9H4</accession>
<dbReference type="Proteomes" id="UP000215506">
    <property type="component" value="Unassembled WGS sequence"/>
</dbReference>
<feature type="compositionally biased region" description="Basic and acidic residues" evidence="1">
    <location>
        <begin position="157"/>
        <end position="166"/>
    </location>
</feature>
<dbReference type="InterPro" id="IPR036894">
    <property type="entry name" value="YbaB-like_sf"/>
</dbReference>
<evidence type="ECO:0000313" key="3">
    <source>
        <dbReference type="Proteomes" id="UP000215506"/>
    </source>
</evidence>
<dbReference type="RefSeq" id="WP_039776521.1">
    <property type="nucleotide sequence ID" value="NZ_JAAXOR010000007.1"/>
</dbReference>
<dbReference type="Gene3D" id="3.30.1310.10">
    <property type="entry name" value="Nucleoid-associated protein YbaB-like domain"/>
    <property type="match status" value="1"/>
</dbReference>
<comment type="caution">
    <text evidence="2">The sequence shown here is derived from an EMBL/GenBank/DDBJ whole genome shotgun (WGS) entry which is preliminary data.</text>
</comment>
<evidence type="ECO:0000313" key="2">
    <source>
        <dbReference type="EMBL" id="OXR45481.1"/>
    </source>
</evidence>
<evidence type="ECO:0000256" key="1">
    <source>
        <dbReference type="SAM" id="MobiDB-lite"/>
    </source>
</evidence>
<dbReference type="InterPro" id="IPR004401">
    <property type="entry name" value="YbaB/EbfC"/>
</dbReference>
<dbReference type="SUPFAM" id="SSF82607">
    <property type="entry name" value="YbaB-like"/>
    <property type="match status" value="1"/>
</dbReference>